<feature type="region of interest" description="Disordered" evidence="4">
    <location>
        <begin position="80"/>
        <end position="117"/>
    </location>
</feature>
<dbReference type="GO" id="GO:0009909">
    <property type="term" value="P:regulation of flower development"/>
    <property type="evidence" value="ECO:0007669"/>
    <property type="project" value="InterPro"/>
</dbReference>
<dbReference type="InterPro" id="IPR045281">
    <property type="entry name" value="CONSTANS-like"/>
</dbReference>
<dbReference type="InterPro" id="IPR010402">
    <property type="entry name" value="CCT_domain"/>
</dbReference>
<accession>R9WS24</accession>
<dbReference type="PANTHER" id="PTHR31319:SF98">
    <property type="entry name" value="TRANSCRIPTION FACTOR GHD7"/>
    <property type="match status" value="1"/>
</dbReference>
<keyword evidence="2 3" id="KW-0539">Nucleus</keyword>
<evidence type="ECO:0000256" key="4">
    <source>
        <dbReference type="SAM" id="MobiDB-lite"/>
    </source>
</evidence>
<dbReference type="Pfam" id="PF06203">
    <property type="entry name" value="CCT"/>
    <property type="match status" value="1"/>
</dbReference>
<name>R9WS24_SORBI</name>
<dbReference type="PROSITE" id="PS51017">
    <property type="entry name" value="CCT"/>
    <property type="match status" value="1"/>
</dbReference>
<feature type="domain" description="CCT" evidence="5">
    <location>
        <begin position="187"/>
        <end position="229"/>
    </location>
</feature>
<evidence type="ECO:0000256" key="1">
    <source>
        <dbReference type="ARBA" id="ARBA00004123"/>
    </source>
</evidence>
<evidence type="ECO:0000313" key="6">
    <source>
        <dbReference type="EMBL" id="AGO03830.1"/>
    </source>
</evidence>
<evidence type="ECO:0000259" key="5">
    <source>
        <dbReference type="PROSITE" id="PS51017"/>
    </source>
</evidence>
<dbReference type="PANTHER" id="PTHR31319">
    <property type="entry name" value="ZINC FINGER PROTEIN CONSTANS-LIKE 4"/>
    <property type="match status" value="1"/>
</dbReference>
<protein>
    <submittedName>
        <fullName evidence="6">CCT-domain protein</fullName>
    </submittedName>
</protein>
<evidence type="ECO:0000256" key="2">
    <source>
        <dbReference type="ARBA" id="ARBA00023242"/>
    </source>
</evidence>
<proteinExistence type="evidence at transcript level"/>
<sequence>MSGPACGVCGAAACCRHLFHTGDENDDFNSRRGLFSVFPAAVHHHEPSPSSMQQQPPAGCLHEFQFFGHQDNDDHQESIAWLFDHPPPPAHDVDDDDRSPAENQQPHHRAFDPFGTEGNGLTFEVDARLGLGSGGASRQTAETAAASATIMSFCGSTFTDAASSRLKEPTLTDDSQLQMPVGQSTEREAKLMRYKEKRMRRCYEKQIRYASRKAYAQVRPRVKGRFAKVTEACSATADNVGNDHLL</sequence>
<evidence type="ECO:0000256" key="3">
    <source>
        <dbReference type="PROSITE-ProRule" id="PRU00357"/>
    </source>
</evidence>
<organism evidence="6">
    <name type="scientific">Sorghum bicolor</name>
    <name type="common">Sorghum</name>
    <name type="synonym">Sorghum vulgare</name>
    <dbReference type="NCBI Taxonomy" id="4558"/>
    <lineage>
        <taxon>Eukaryota</taxon>
        <taxon>Viridiplantae</taxon>
        <taxon>Streptophyta</taxon>
        <taxon>Embryophyta</taxon>
        <taxon>Tracheophyta</taxon>
        <taxon>Spermatophyta</taxon>
        <taxon>Magnoliopsida</taxon>
        <taxon>Liliopsida</taxon>
        <taxon>Poales</taxon>
        <taxon>Poaceae</taxon>
        <taxon>PACMAD clade</taxon>
        <taxon>Panicoideae</taxon>
        <taxon>Andropogonodae</taxon>
        <taxon>Andropogoneae</taxon>
        <taxon>Sorghinae</taxon>
        <taxon>Sorghum</taxon>
    </lineage>
</organism>
<reference evidence="6" key="1">
    <citation type="submission" date="2012-08" db="EMBL/GenBank/DDBJ databases">
        <title>Ghd7 (Ma6) Represses Energy Sorghum Flowering in Long Day Photoperiods Through Coincident Light and Clock Signaling.</title>
        <authorList>
            <person name="Murphy R.L."/>
            <person name="Morishige D.T."/>
            <person name="Brady J.A."/>
            <person name="Rooney W.L."/>
            <person name="Yang S."/>
            <person name="Klein P.E."/>
            <person name="Mullet J.E."/>
        </authorList>
    </citation>
    <scope>NUCLEOTIDE SEQUENCE</scope>
    <source>
        <strain evidence="6">Acme Broomcorn</strain>
    </source>
</reference>
<dbReference type="GO" id="GO:0005634">
    <property type="term" value="C:nucleus"/>
    <property type="evidence" value="ECO:0007669"/>
    <property type="project" value="UniProtKB-SubCell"/>
</dbReference>
<dbReference type="EMBL" id="JX448386">
    <property type="protein sequence ID" value="AGO03830.1"/>
    <property type="molecule type" value="mRNA"/>
</dbReference>
<comment type="subcellular location">
    <subcellularLocation>
        <location evidence="1 3">Nucleus</location>
    </subcellularLocation>
</comment>
<gene>
    <name evidence="6" type="primary">Ghd7</name>
    <name evidence="6" type="ORF">Sb06g000570</name>
</gene>
<dbReference type="AlphaFoldDB" id="R9WS24"/>